<dbReference type="GO" id="GO:0010498">
    <property type="term" value="P:proteasomal protein catabolic process"/>
    <property type="evidence" value="ECO:0007669"/>
    <property type="project" value="UniProtKB-ARBA"/>
</dbReference>
<comment type="catalytic activity">
    <reaction evidence="15">
        <text>N(4)-(alpha-D-Man-(1-&gt;2)-alpha-D-Man-(1-&gt;2)-alpha-D-Man-(1-&gt;3)-[alpha-D-Man-(1-&gt;3)-[alpha-D-Man-(1-&gt;2)-alpha-D-Man-(1-&gt;6)]-alpha-D-Man-(1-&gt;6)]-beta-D-Man-(1-&gt;4)-beta-D-GlcNAc-(1-&gt;4)-beta-D-GlcNAc)-L-asparaginyl-[protein] (N-glucan mannose isomer 8A1,2,3B1,3) + 3 H2O = N(4)-(alpha-D-Man-(1-&gt;3)-[alpha-D-Man-(1-&gt;3)-[alpha-D-Man-(1-&gt;6)]-alpha-D-Man-(1-&gt;6)]-beta-D-Man-(1-&gt;4)-beta-D-GlcNAc-(1-&gt;4)-beta-D-GlcNAc)-L-asparaginyl-[protein] (N-glucan mannose isomer 5A1,2) + 3 beta-D-mannose</text>
        <dbReference type="Rhea" id="RHEA:56028"/>
        <dbReference type="Rhea" id="RHEA-COMP:14358"/>
        <dbReference type="Rhea" id="RHEA-COMP:14367"/>
        <dbReference type="ChEBI" id="CHEBI:15377"/>
        <dbReference type="ChEBI" id="CHEBI:28563"/>
        <dbReference type="ChEBI" id="CHEBI:59087"/>
        <dbReference type="ChEBI" id="CHEBI:60628"/>
        <dbReference type="EC" id="3.2.1.113"/>
    </reaction>
</comment>
<dbReference type="InterPro" id="IPR050749">
    <property type="entry name" value="Glycosyl_Hydrolase_47"/>
</dbReference>
<comment type="subcellular location">
    <subcellularLocation>
        <location evidence="2">Endoplasmic reticulum membrane</location>
        <topology evidence="2">Single-pass type II membrane protein</topology>
    </subcellularLocation>
</comment>
<evidence type="ECO:0000256" key="13">
    <source>
        <dbReference type="ARBA" id="ARBA00023157"/>
    </source>
</evidence>
<evidence type="ECO:0000313" key="22">
    <source>
        <dbReference type="EnsemblMetazoa" id="ASTEI00816-PA"/>
    </source>
</evidence>
<dbReference type="PRINTS" id="PR00747">
    <property type="entry name" value="GLYHDRLASE47"/>
</dbReference>
<evidence type="ECO:0000256" key="6">
    <source>
        <dbReference type="ARBA" id="ARBA00022723"/>
    </source>
</evidence>
<evidence type="ECO:0000313" key="23">
    <source>
        <dbReference type="Proteomes" id="UP000076408"/>
    </source>
</evidence>
<evidence type="ECO:0000256" key="14">
    <source>
        <dbReference type="ARBA" id="ARBA00023295"/>
    </source>
</evidence>
<dbReference type="Gene3D" id="1.50.10.10">
    <property type="match status" value="1"/>
</dbReference>
<evidence type="ECO:0000256" key="2">
    <source>
        <dbReference type="ARBA" id="ARBA00004648"/>
    </source>
</evidence>
<keyword evidence="10" id="KW-0735">Signal-anchor</keyword>
<reference evidence="22" key="2">
    <citation type="submission" date="2020-05" db="UniProtKB">
        <authorList>
            <consortium name="EnsemblMetazoa"/>
        </authorList>
    </citation>
    <scope>IDENTIFICATION</scope>
    <source>
        <strain evidence="22">Indian</strain>
    </source>
</reference>
<comment type="catalytic activity">
    <reaction evidence="16">
        <text>N(4)-(alpha-D-Man-(1-&gt;2)-alpha-D-Man-(1-&gt;2)-alpha-D-Man-(1-&gt;3)-[alpha-D-Man-(1-&gt;2)-alpha-D-Man-(1-&gt;3)-[alpha-D-Man-(1-&gt;2)-alpha-D-Man-(1-&gt;6)]-alpha-D-Man-(1-&gt;6)]-beta-D-Man-(1-&gt;4)-beta-D-GlcNAc-(1-&gt;4)-beta-D-GlcNAc)-L-asparaginyl-[protein] (N-glucan mannose isomer 9A1,2,3B1,2,3) + 4 H2O = N(4)-(alpha-D-Man-(1-&gt;3)-[alpha-D-Man-(1-&gt;3)-[alpha-D-Man-(1-&gt;6)]-alpha-D-Man-(1-&gt;6)]-beta-D-Man-(1-&gt;4)-beta-D-GlcNAc-(1-&gt;4)-beta-D-GlcNAc)-L-asparaginyl-[protein] (N-glucan mannose isomer 5A1,2) + 4 beta-D-mannose</text>
        <dbReference type="Rhea" id="RHEA:56008"/>
        <dbReference type="Rhea" id="RHEA-COMP:14356"/>
        <dbReference type="Rhea" id="RHEA-COMP:14367"/>
        <dbReference type="ChEBI" id="CHEBI:15377"/>
        <dbReference type="ChEBI" id="CHEBI:28563"/>
        <dbReference type="ChEBI" id="CHEBI:59087"/>
        <dbReference type="ChEBI" id="CHEBI:139493"/>
        <dbReference type="EC" id="3.2.1.113"/>
    </reaction>
</comment>
<dbReference type="EnsemblMetazoa" id="ASTEI00816-RA">
    <property type="protein sequence ID" value="ASTEI00816-PA"/>
    <property type="gene ID" value="ASTEI00816"/>
</dbReference>
<organism evidence="22 23">
    <name type="scientific">Anopheles stephensi</name>
    <name type="common">Indo-Pakistan malaria mosquito</name>
    <dbReference type="NCBI Taxonomy" id="30069"/>
    <lineage>
        <taxon>Eukaryota</taxon>
        <taxon>Metazoa</taxon>
        <taxon>Ecdysozoa</taxon>
        <taxon>Arthropoda</taxon>
        <taxon>Hexapoda</taxon>
        <taxon>Insecta</taxon>
        <taxon>Pterygota</taxon>
        <taxon>Neoptera</taxon>
        <taxon>Endopterygota</taxon>
        <taxon>Diptera</taxon>
        <taxon>Nematocera</taxon>
        <taxon>Culicoidea</taxon>
        <taxon>Culicidae</taxon>
        <taxon>Anophelinae</taxon>
        <taxon>Anopheles</taxon>
    </lineage>
</organism>
<evidence type="ECO:0000256" key="12">
    <source>
        <dbReference type="ARBA" id="ARBA00023136"/>
    </source>
</evidence>
<dbReference type="OMA" id="AAFKHSW"/>
<evidence type="ECO:0000256" key="10">
    <source>
        <dbReference type="ARBA" id="ARBA00022968"/>
    </source>
</evidence>
<keyword evidence="9 19" id="KW-0106">Calcium</keyword>
<keyword evidence="5" id="KW-0812">Transmembrane</keyword>
<keyword evidence="11" id="KW-1133">Transmembrane helix</keyword>
<dbReference type="GO" id="GO:0005509">
    <property type="term" value="F:calcium ion binding"/>
    <property type="evidence" value="ECO:0007669"/>
    <property type="project" value="InterPro"/>
</dbReference>
<name>A0A182XX80_ANOST</name>
<evidence type="ECO:0000256" key="18">
    <source>
        <dbReference type="PIRSR" id="PIRSR601382-1"/>
    </source>
</evidence>
<keyword evidence="13 20" id="KW-1015">Disulfide bond</keyword>
<evidence type="ECO:0000256" key="17">
    <source>
        <dbReference type="ARBA" id="ARBA00053655"/>
    </source>
</evidence>
<keyword evidence="14 21" id="KW-0326">Glycosidase</keyword>
<dbReference type="GO" id="GO:0005975">
    <property type="term" value="P:carbohydrate metabolic process"/>
    <property type="evidence" value="ECO:0007669"/>
    <property type="project" value="InterPro"/>
</dbReference>
<keyword evidence="23" id="KW-1185">Reference proteome</keyword>
<keyword evidence="8" id="KW-0256">Endoplasmic reticulum</keyword>
<evidence type="ECO:0000256" key="7">
    <source>
        <dbReference type="ARBA" id="ARBA00022801"/>
    </source>
</evidence>
<feature type="active site" description="Proton donor" evidence="18">
    <location>
        <position position="456"/>
    </location>
</feature>
<evidence type="ECO:0000256" key="5">
    <source>
        <dbReference type="ARBA" id="ARBA00022692"/>
    </source>
</evidence>
<dbReference type="STRING" id="30069.A0A182XX80"/>
<evidence type="ECO:0000256" key="15">
    <source>
        <dbReference type="ARBA" id="ARBA00047669"/>
    </source>
</evidence>
<sequence length="582" mass="67040">MDAKIEHVSHWNQLSRFQKNLACILLAGMCIFYIIFFVLPFIVPSRSTDTLDPMEHIQIAPFKERHERFASSMVKEIKLSDSLANPPTEEAKPAGQQPEANPMQLEIVQNEPKEIVDNEESVLEENRRGPTNDRQRAVVEAVQHSWKGYKEYAWGHDNLKPISMGYSDWFGLGLTLVDSLDTLYIMDLQDEFDEARTWIEKYLKFDVNREVNLFEVTIRVVGGLLSAYHLSGDRMFLDKAVDLGNRLLPCFDSPSGIPFSDVNIGSLAAHAPKWSPDSSTSEVTTIQLEFRDLSRSSENPIFEKVASRVNLKIHELDKNEGLVPIFINANTGQFRNFATISLGARADSYYEYLLKQWLQTGKKADDYLIEDYQQSIRGVLNQLVRTTPNEKHVYVGELLNGKDFKPKMDHLTCYLPGTLLLGYKNGMPKTHLRLATDLLETCYQTYMKQPTQLAPEISYFNVNGESETDIYVKTNDAHNLLRPEFIESLYYFYAITGNRTYQDMGWTIFEAFNRYTKVKNGYTSIGNVKNPLNTRPRDMMESFWLGETLKYFYLLFSDDRNEIDLDKYVFNSEAHPLPVREV</sequence>
<feature type="active site" evidence="18">
    <location>
        <position position="484"/>
    </location>
</feature>
<dbReference type="SUPFAM" id="SSF48225">
    <property type="entry name" value="Seven-hairpin glycosidases"/>
    <property type="match status" value="1"/>
</dbReference>
<evidence type="ECO:0000256" key="3">
    <source>
        <dbReference type="ARBA" id="ARBA00004922"/>
    </source>
</evidence>
<evidence type="ECO:0000256" key="19">
    <source>
        <dbReference type="PIRSR" id="PIRSR601382-2"/>
    </source>
</evidence>
<evidence type="ECO:0000256" key="21">
    <source>
        <dbReference type="RuleBase" id="RU361193"/>
    </source>
</evidence>
<feature type="binding site" evidence="19">
    <location>
        <position position="572"/>
    </location>
    <ligand>
        <name>Ca(2+)</name>
        <dbReference type="ChEBI" id="CHEBI:29108"/>
    </ligand>
</feature>
<feature type="active site" description="Proton donor" evidence="18">
    <location>
        <position position="215"/>
    </location>
</feature>
<evidence type="ECO:0000256" key="4">
    <source>
        <dbReference type="ARBA" id="ARBA00007658"/>
    </source>
</evidence>
<comment type="cofactor">
    <cofactor evidence="1 19">
        <name>Ca(2+)</name>
        <dbReference type="ChEBI" id="CHEBI:29108"/>
    </cofactor>
</comment>
<dbReference type="AlphaFoldDB" id="A0A182XX80"/>
<dbReference type="PANTHER" id="PTHR11742">
    <property type="entry name" value="MANNOSYL-OLIGOSACCHARIDE ALPHA-1,2-MANNOSIDASE-RELATED"/>
    <property type="match status" value="1"/>
</dbReference>
<evidence type="ECO:0000256" key="1">
    <source>
        <dbReference type="ARBA" id="ARBA00001913"/>
    </source>
</evidence>
<feature type="disulfide bond" evidence="20">
    <location>
        <begin position="413"/>
        <end position="442"/>
    </location>
</feature>
<keyword evidence="6 19" id="KW-0479">Metal-binding</keyword>
<dbReference type="InterPro" id="IPR012341">
    <property type="entry name" value="6hp_glycosidase-like_sf"/>
</dbReference>
<protein>
    <recommendedName>
        <fullName evidence="21">alpha-1,2-Mannosidase</fullName>
        <ecNumber evidence="21">3.2.1.-</ecNumber>
    </recommendedName>
</protein>
<feature type="active site" evidence="18">
    <location>
        <position position="347"/>
    </location>
</feature>
<dbReference type="PANTHER" id="PTHR11742:SF55">
    <property type="entry name" value="ENDOPLASMIC RETICULUM MANNOSYL-OLIGOSACCHARIDE 1,2-ALPHA-MANNOSIDASE"/>
    <property type="match status" value="1"/>
</dbReference>
<dbReference type="VEuPathDB" id="VectorBase:ASTE001930"/>
<dbReference type="InterPro" id="IPR001382">
    <property type="entry name" value="Glyco_hydro_47"/>
</dbReference>
<dbReference type="Pfam" id="PF01532">
    <property type="entry name" value="Glyco_hydro_47"/>
    <property type="match status" value="1"/>
</dbReference>
<accession>A0A182XX80</accession>
<evidence type="ECO:0000256" key="8">
    <source>
        <dbReference type="ARBA" id="ARBA00022824"/>
    </source>
</evidence>
<dbReference type="VEuPathDB" id="VectorBase:ASTEI20_042812"/>
<dbReference type="GO" id="GO:0005789">
    <property type="term" value="C:endoplasmic reticulum membrane"/>
    <property type="evidence" value="ECO:0007669"/>
    <property type="project" value="UniProtKB-SubCell"/>
</dbReference>
<dbReference type="GO" id="GO:0034976">
    <property type="term" value="P:response to endoplasmic reticulum stress"/>
    <property type="evidence" value="ECO:0007669"/>
    <property type="project" value="UniProtKB-ARBA"/>
</dbReference>
<dbReference type="EC" id="3.2.1.-" evidence="21"/>
<dbReference type="GO" id="GO:0004571">
    <property type="term" value="F:mannosyl-oligosaccharide 1,2-alpha-mannosidase activity"/>
    <property type="evidence" value="ECO:0007669"/>
    <property type="project" value="UniProtKB-EC"/>
</dbReference>
<dbReference type="InterPro" id="IPR036026">
    <property type="entry name" value="Seven-hairpin_glycosidases"/>
</dbReference>
<evidence type="ECO:0000256" key="16">
    <source>
        <dbReference type="ARBA" id="ARBA00048605"/>
    </source>
</evidence>
<keyword evidence="12" id="KW-0472">Membrane</keyword>
<keyword evidence="7 21" id="KW-0378">Hydrolase</keyword>
<dbReference type="VEuPathDB" id="VectorBase:ASTEI00816"/>
<comment type="pathway">
    <text evidence="3">Protein modification; protein glycosylation.</text>
</comment>
<evidence type="ECO:0000256" key="9">
    <source>
        <dbReference type="ARBA" id="ARBA00022837"/>
    </source>
</evidence>
<comment type="function">
    <text evidence="17">Involved in glycoprotein quality control targeting of misfolded glycoproteins for degradation. It primarily trims a single alpha-1,2-linked mannose residue from Man(9)GlcNAc(2) to produce Man(8)GlcNAc(2), but at high enzyme concentrations, as found in the ER quality control compartment (ERQC), it further trims the carbohydrates to Man(5-6)GlcNAc(2).</text>
</comment>
<reference evidence="23" key="1">
    <citation type="journal article" date="2014" name="Genome Biol.">
        <title>Genome analysis of a major urban malaria vector mosquito, Anopheles stephensi.</title>
        <authorList>
            <person name="Jiang X."/>
            <person name="Peery A."/>
            <person name="Hall A.B."/>
            <person name="Sharma A."/>
            <person name="Chen X.G."/>
            <person name="Waterhouse R.M."/>
            <person name="Komissarov A."/>
            <person name="Riehle M.M."/>
            <person name="Shouche Y."/>
            <person name="Sharakhova M.V."/>
            <person name="Lawson D."/>
            <person name="Pakpour N."/>
            <person name="Arensburger P."/>
            <person name="Davidson V.L."/>
            <person name="Eiglmeier K."/>
            <person name="Emrich S."/>
            <person name="George P."/>
            <person name="Kennedy R.C."/>
            <person name="Mane S.P."/>
            <person name="Maslen G."/>
            <person name="Oringanje C."/>
            <person name="Qi Y."/>
            <person name="Settlage R."/>
            <person name="Tojo M."/>
            <person name="Tubio J.M."/>
            <person name="Unger M.F."/>
            <person name="Wang B."/>
            <person name="Vernick K.D."/>
            <person name="Ribeiro J.M."/>
            <person name="James A.A."/>
            <person name="Michel K."/>
            <person name="Riehle M.A."/>
            <person name="Luckhart S."/>
            <person name="Sharakhov I.V."/>
            <person name="Tu Z."/>
        </authorList>
    </citation>
    <scope>NUCLEOTIDE SEQUENCE [LARGE SCALE GENOMIC DNA]</scope>
    <source>
        <strain evidence="23">Indian</strain>
    </source>
</reference>
<evidence type="ECO:0000256" key="11">
    <source>
        <dbReference type="ARBA" id="ARBA00022989"/>
    </source>
</evidence>
<proteinExistence type="inferred from homology"/>
<comment type="similarity">
    <text evidence="4 21">Belongs to the glycosyl hydrolase 47 family.</text>
</comment>
<evidence type="ECO:0000256" key="20">
    <source>
        <dbReference type="PIRSR" id="PIRSR601382-3"/>
    </source>
</evidence>
<dbReference type="Proteomes" id="UP000076408">
    <property type="component" value="Unassembled WGS sequence"/>
</dbReference>
<dbReference type="FunFam" id="1.50.10.10:FF:000010">
    <property type="entry name" value="alpha-1,2-Mannosidase"/>
    <property type="match status" value="1"/>
</dbReference>